<dbReference type="EMBL" id="BARU01011921">
    <property type="protein sequence ID" value="GAH34820.1"/>
    <property type="molecule type" value="Genomic_DNA"/>
</dbReference>
<evidence type="ECO:0000313" key="1">
    <source>
        <dbReference type="EMBL" id="GAH34820.1"/>
    </source>
</evidence>
<proteinExistence type="predicted"/>
<organism evidence="1">
    <name type="scientific">marine sediment metagenome</name>
    <dbReference type="NCBI Taxonomy" id="412755"/>
    <lineage>
        <taxon>unclassified sequences</taxon>
        <taxon>metagenomes</taxon>
        <taxon>ecological metagenomes</taxon>
    </lineage>
</organism>
<gene>
    <name evidence="1" type="ORF">S03H2_22206</name>
</gene>
<protein>
    <submittedName>
        <fullName evidence="1">Uncharacterized protein</fullName>
    </submittedName>
</protein>
<comment type="caution">
    <text evidence="1">The sequence shown here is derived from an EMBL/GenBank/DDBJ whole genome shotgun (WGS) entry which is preliminary data.</text>
</comment>
<accession>X1FQK5</accession>
<reference evidence="1" key="1">
    <citation type="journal article" date="2014" name="Front. Microbiol.">
        <title>High frequency of phylogenetically diverse reductive dehalogenase-homologous genes in deep subseafloor sedimentary metagenomes.</title>
        <authorList>
            <person name="Kawai M."/>
            <person name="Futagami T."/>
            <person name="Toyoda A."/>
            <person name="Takaki Y."/>
            <person name="Nishi S."/>
            <person name="Hori S."/>
            <person name="Arai W."/>
            <person name="Tsubouchi T."/>
            <person name="Morono Y."/>
            <person name="Uchiyama I."/>
            <person name="Ito T."/>
            <person name="Fujiyama A."/>
            <person name="Inagaki F."/>
            <person name="Takami H."/>
        </authorList>
    </citation>
    <scope>NUCLEOTIDE SEQUENCE</scope>
    <source>
        <strain evidence="1">Expedition CK06-06</strain>
    </source>
</reference>
<dbReference type="AlphaFoldDB" id="X1FQK5"/>
<sequence>DWIESGGIQEVSDGNYQADGRIVLLTCIVEDEGENVSQPKVKIIIEEIDNGSEKQPHYDILVDLNTEYIGSQDWKVIIVNEEEKYPSKFKITEGQIDCKITSSESGLLSRTVKRRIDGRIYCIESASEGAAGTIYTQYAYSTIKSGNLIMVSCVIRYPQCINYSEPQRTECANERETFDLDKIISYIVKNLSIKKAE</sequence>
<feature type="non-terminal residue" evidence="1">
    <location>
        <position position="1"/>
    </location>
</feature>
<name>X1FQK5_9ZZZZ</name>